<comment type="cofactor">
    <cofactor evidence="7">
        <name>Zn(2+)</name>
        <dbReference type="ChEBI" id="CHEBI:29105"/>
    </cofactor>
    <text evidence="7">Binds 1 zinc ion per subunit.</text>
</comment>
<evidence type="ECO:0000256" key="3">
    <source>
        <dbReference type="ARBA" id="ARBA00022723"/>
    </source>
</evidence>
<feature type="binding site" evidence="7">
    <location>
        <position position="76"/>
    </location>
    <ligand>
        <name>Zn(2+)</name>
        <dbReference type="ChEBI" id="CHEBI:29105"/>
        <note>catalytic</note>
    </ligand>
</feature>
<evidence type="ECO:0000256" key="4">
    <source>
        <dbReference type="ARBA" id="ARBA00022801"/>
    </source>
</evidence>
<dbReference type="Pfam" id="PF14437">
    <property type="entry name" value="MafB19-deam"/>
    <property type="match status" value="1"/>
</dbReference>
<comment type="subunit">
    <text evidence="7">Homodimer.</text>
</comment>
<keyword evidence="10" id="KW-1185">Reference proteome</keyword>
<keyword evidence="4 7" id="KW-0378">Hydrolase</keyword>
<dbReference type="GO" id="GO:0052717">
    <property type="term" value="F:tRNA-specific adenosine-34 deaminase activity"/>
    <property type="evidence" value="ECO:0007669"/>
    <property type="project" value="UniProtKB-UniRule"/>
</dbReference>
<dbReference type="AlphaFoldDB" id="A0A077AQU8"/>
<evidence type="ECO:0000256" key="7">
    <source>
        <dbReference type="HAMAP-Rule" id="MF_00972"/>
    </source>
</evidence>
<dbReference type="PANTHER" id="PTHR11079:SF179">
    <property type="entry name" value="TRNA(ADENINE(34)) DEAMINASE, CHLOROPLASTIC"/>
    <property type="match status" value="1"/>
</dbReference>
<dbReference type="KEGG" id="paca:ID47_00395"/>
<proteinExistence type="inferred from homology"/>
<dbReference type="STRING" id="91604.ID47_00395"/>
<dbReference type="InterPro" id="IPR016192">
    <property type="entry name" value="APOBEC/CMP_deaminase_Zn-bd"/>
</dbReference>
<dbReference type="Proteomes" id="UP000028926">
    <property type="component" value="Chromosome"/>
</dbReference>
<comment type="function">
    <text evidence="7">Catalyzes the deamination of adenosine to inosine at the wobble position 34 of tRNA(Arg2).</text>
</comment>
<evidence type="ECO:0000256" key="5">
    <source>
        <dbReference type="ARBA" id="ARBA00022833"/>
    </source>
</evidence>
<reference evidence="9 10" key="1">
    <citation type="submission" date="2014-07" db="EMBL/GenBank/DDBJ databases">
        <title>Comparative genomic insights into amoeba endosymbionts belonging to the families of Holosporaceae and Candidatus Midichloriaceae within Rickettsiales.</title>
        <authorList>
            <person name="Wang Z."/>
            <person name="Wu M."/>
        </authorList>
    </citation>
    <scope>NUCLEOTIDE SEQUENCE [LARGE SCALE GENOMIC DNA]</scope>
    <source>
        <strain evidence="9">PRA3</strain>
    </source>
</reference>
<dbReference type="InterPro" id="IPR002125">
    <property type="entry name" value="CMP_dCMP_dom"/>
</dbReference>
<evidence type="ECO:0000313" key="9">
    <source>
        <dbReference type="EMBL" id="AIK95552.1"/>
    </source>
</evidence>
<dbReference type="CDD" id="cd01285">
    <property type="entry name" value="nucleoside_deaminase"/>
    <property type="match status" value="1"/>
</dbReference>
<dbReference type="HAMAP" id="MF_00972">
    <property type="entry name" value="tRNA_aden_deaminase"/>
    <property type="match status" value="1"/>
</dbReference>
<evidence type="ECO:0000256" key="1">
    <source>
        <dbReference type="ARBA" id="ARBA00010669"/>
    </source>
</evidence>
<protein>
    <recommendedName>
        <fullName evidence="7">tRNA-specific adenosine deaminase</fullName>
        <ecNumber evidence="7">3.5.4.33</ecNumber>
    </recommendedName>
</protein>
<sequence>MQMALEQARRAAENGEVPVGAVLVYQDRIIAMAHNLTESRRDPTAHAEILAIREACQKLEQGRLVDCDLYVTLEPCTMCAGAISHARVRRLIYGAYDPKGGAVDHGGRFFQSATCLHRPEVISGVSETESGELLKRFFLPKRNTANLY</sequence>
<name>A0A077AQU8_9PROT</name>
<dbReference type="PANTHER" id="PTHR11079">
    <property type="entry name" value="CYTOSINE DEAMINASE FAMILY MEMBER"/>
    <property type="match status" value="1"/>
</dbReference>
<dbReference type="InterPro" id="IPR016193">
    <property type="entry name" value="Cytidine_deaminase-like"/>
</dbReference>
<comment type="catalytic activity">
    <reaction evidence="6 7">
        <text>adenosine(34) in tRNA + H2O + H(+) = inosine(34) in tRNA + NH4(+)</text>
        <dbReference type="Rhea" id="RHEA:43168"/>
        <dbReference type="Rhea" id="RHEA-COMP:10373"/>
        <dbReference type="Rhea" id="RHEA-COMP:10374"/>
        <dbReference type="ChEBI" id="CHEBI:15377"/>
        <dbReference type="ChEBI" id="CHEBI:15378"/>
        <dbReference type="ChEBI" id="CHEBI:28938"/>
        <dbReference type="ChEBI" id="CHEBI:74411"/>
        <dbReference type="ChEBI" id="CHEBI:82852"/>
        <dbReference type="EC" id="3.5.4.33"/>
    </reaction>
</comment>
<evidence type="ECO:0000259" key="8">
    <source>
        <dbReference type="PROSITE" id="PS51747"/>
    </source>
</evidence>
<feature type="binding site" evidence="7">
    <location>
        <position position="79"/>
    </location>
    <ligand>
        <name>Zn(2+)</name>
        <dbReference type="ChEBI" id="CHEBI:29105"/>
        <note>catalytic</note>
    </ligand>
</feature>
<dbReference type="EMBL" id="CP008941">
    <property type="protein sequence ID" value="AIK95552.1"/>
    <property type="molecule type" value="Genomic_DNA"/>
</dbReference>
<dbReference type="Gene3D" id="3.40.140.10">
    <property type="entry name" value="Cytidine Deaminase, domain 2"/>
    <property type="match status" value="1"/>
</dbReference>
<feature type="binding site" evidence="7">
    <location>
        <position position="46"/>
    </location>
    <ligand>
        <name>Zn(2+)</name>
        <dbReference type="ChEBI" id="CHEBI:29105"/>
        <note>catalytic</note>
    </ligand>
</feature>
<organism evidence="9 10">
    <name type="scientific">Candidatus Odyssella acanthamoebae</name>
    <dbReference type="NCBI Taxonomy" id="91604"/>
    <lineage>
        <taxon>Bacteria</taxon>
        <taxon>Pseudomonadati</taxon>
        <taxon>Pseudomonadota</taxon>
        <taxon>Alphaproteobacteria</taxon>
        <taxon>Holosporales</taxon>
        <taxon>Candidatus Paracaedibacteraceae</taxon>
        <taxon>Candidatus Odyssella</taxon>
    </lineage>
</organism>
<evidence type="ECO:0000256" key="6">
    <source>
        <dbReference type="ARBA" id="ARBA00048045"/>
    </source>
</evidence>
<feature type="active site" description="Proton donor" evidence="7">
    <location>
        <position position="48"/>
    </location>
</feature>
<gene>
    <name evidence="7" type="primary">tadA</name>
    <name evidence="9" type="ORF">ID47_00395</name>
</gene>
<dbReference type="eggNOG" id="COG0590">
    <property type="taxonomic scope" value="Bacteria"/>
</dbReference>
<dbReference type="SUPFAM" id="SSF53927">
    <property type="entry name" value="Cytidine deaminase-like"/>
    <property type="match status" value="1"/>
</dbReference>
<dbReference type="InterPro" id="IPR058535">
    <property type="entry name" value="MafB19-deam"/>
</dbReference>
<dbReference type="HOGENOM" id="CLU_025810_3_2_5"/>
<dbReference type="GO" id="GO:0008270">
    <property type="term" value="F:zinc ion binding"/>
    <property type="evidence" value="ECO:0007669"/>
    <property type="project" value="UniProtKB-UniRule"/>
</dbReference>
<dbReference type="GO" id="GO:0002100">
    <property type="term" value="P:tRNA wobble adenosine to inosine editing"/>
    <property type="evidence" value="ECO:0007669"/>
    <property type="project" value="UniProtKB-UniRule"/>
</dbReference>
<evidence type="ECO:0000313" key="10">
    <source>
        <dbReference type="Proteomes" id="UP000028926"/>
    </source>
</evidence>
<dbReference type="InterPro" id="IPR028883">
    <property type="entry name" value="tRNA_aden_deaminase"/>
</dbReference>
<dbReference type="PROSITE" id="PS00903">
    <property type="entry name" value="CYT_DCMP_DEAMINASES_1"/>
    <property type="match status" value="1"/>
</dbReference>
<dbReference type="PROSITE" id="PS51747">
    <property type="entry name" value="CYT_DCMP_DEAMINASES_2"/>
    <property type="match status" value="1"/>
</dbReference>
<feature type="domain" description="CMP/dCMP-type deaminase" evidence="8">
    <location>
        <begin position="1"/>
        <end position="104"/>
    </location>
</feature>
<keyword evidence="2 7" id="KW-0819">tRNA processing</keyword>
<keyword evidence="5 7" id="KW-0862">Zinc</keyword>
<dbReference type="OrthoDB" id="9802676at2"/>
<evidence type="ECO:0000256" key="2">
    <source>
        <dbReference type="ARBA" id="ARBA00022694"/>
    </source>
</evidence>
<comment type="similarity">
    <text evidence="1">Belongs to the cytidine and deoxycytidylate deaminase family. ADAT2 subfamily.</text>
</comment>
<keyword evidence="3 7" id="KW-0479">Metal-binding</keyword>
<dbReference type="EC" id="3.5.4.33" evidence="7"/>
<accession>A0A077AQU8</accession>